<feature type="transmembrane region" description="Helical" evidence="1">
    <location>
        <begin position="20"/>
        <end position="44"/>
    </location>
</feature>
<name>A0A344LAN7_9PSEU</name>
<protein>
    <submittedName>
        <fullName evidence="2">Uncharacterized protein</fullName>
    </submittedName>
</protein>
<sequence length="98" mass="10708">MPLELLPRPDEWPETRSGKVVTSLLFVVFLGLAGIPVGFGFVAAGIPGGLRYALVFSVLMFLTAAFGYFSQLRPRHRESDIAIVNRDGVAATVLRDRC</sequence>
<evidence type="ECO:0000313" key="3">
    <source>
        <dbReference type="Proteomes" id="UP000250434"/>
    </source>
</evidence>
<dbReference type="OrthoDB" id="3627672at2"/>
<organism evidence="2 3">
    <name type="scientific">Amycolatopsis albispora</name>
    <dbReference type="NCBI Taxonomy" id="1804986"/>
    <lineage>
        <taxon>Bacteria</taxon>
        <taxon>Bacillati</taxon>
        <taxon>Actinomycetota</taxon>
        <taxon>Actinomycetes</taxon>
        <taxon>Pseudonocardiales</taxon>
        <taxon>Pseudonocardiaceae</taxon>
        <taxon>Amycolatopsis</taxon>
    </lineage>
</organism>
<keyword evidence="1" id="KW-1133">Transmembrane helix</keyword>
<gene>
    <name evidence="2" type="ORF">A4R43_23585</name>
</gene>
<dbReference type="AlphaFoldDB" id="A0A344LAN7"/>
<keyword evidence="3" id="KW-1185">Reference proteome</keyword>
<dbReference type="KEGG" id="aab:A4R43_23585"/>
<keyword evidence="1" id="KW-0472">Membrane</keyword>
<feature type="transmembrane region" description="Helical" evidence="1">
    <location>
        <begin position="50"/>
        <end position="69"/>
    </location>
</feature>
<dbReference type="Proteomes" id="UP000250434">
    <property type="component" value="Chromosome"/>
</dbReference>
<dbReference type="EMBL" id="CP015163">
    <property type="protein sequence ID" value="AXB45111.1"/>
    <property type="molecule type" value="Genomic_DNA"/>
</dbReference>
<evidence type="ECO:0000313" key="2">
    <source>
        <dbReference type="EMBL" id="AXB45111.1"/>
    </source>
</evidence>
<evidence type="ECO:0000256" key="1">
    <source>
        <dbReference type="SAM" id="Phobius"/>
    </source>
</evidence>
<accession>A0A344LAN7</accession>
<reference evidence="2 3" key="1">
    <citation type="submission" date="2016-04" db="EMBL/GenBank/DDBJ databases">
        <title>Complete genome sequence and analysis of deep-sea sediment isolate, Amycolatopsis sp. WP1.</title>
        <authorList>
            <person name="Wang H."/>
            <person name="Chen S."/>
            <person name="Wu Q."/>
        </authorList>
    </citation>
    <scope>NUCLEOTIDE SEQUENCE [LARGE SCALE GENOMIC DNA]</scope>
    <source>
        <strain evidence="2 3">WP1</strain>
    </source>
</reference>
<proteinExistence type="predicted"/>
<keyword evidence="1" id="KW-0812">Transmembrane</keyword>